<proteinExistence type="predicted"/>
<dbReference type="Proteomes" id="UP000261257">
    <property type="component" value="Unassembled WGS sequence"/>
</dbReference>
<evidence type="ECO:0000313" key="6">
    <source>
        <dbReference type="Proteomes" id="UP000263014"/>
    </source>
</evidence>
<feature type="domain" description="DUF2264" evidence="1">
    <location>
        <begin position="25"/>
        <end position="374"/>
    </location>
</feature>
<name>A0A374PBL9_9FIRM</name>
<dbReference type="InterPro" id="IPR016624">
    <property type="entry name" value="UCP014753"/>
</dbReference>
<gene>
    <name evidence="4" type="ORF">DXC39_03785</name>
    <name evidence="3" type="ORF">DXD79_06005</name>
</gene>
<organism evidence="3 6">
    <name type="scientific">Hungatella hathewayi</name>
    <dbReference type="NCBI Taxonomy" id="154046"/>
    <lineage>
        <taxon>Bacteria</taxon>
        <taxon>Bacillati</taxon>
        <taxon>Bacillota</taxon>
        <taxon>Clostridia</taxon>
        <taxon>Lachnospirales</taxon>
        <taxon>Lachnospiraceae</taxon>
        <taxon>Hungatella</taxon>
    </lineage>
</organism>
<dbReference type="PANTHER" id="PTHR35339:SF4">
    <property type="entry name" value="LINALOOL DEHYDRATASE_ISOMERASE DOMAIN-CONTAINING PROTEIN"/>
    <property type="match status" value="1"/>
</dbReference>
<evidence type="ECO:0000313" key="5">
    <source>
        <dbReference type="Proteomes" id="UP000261257"/>
    </source>
</evidence>
<reference evidence="5 6" key="1">
    <citation type="submission" date="2018-08" db="EMBL/GenBank/DDBJ databases">
        <title>A genome reference for cultivated species of the human gut microbiota.</title>
        <authorList>
            <person name="Zou Y."/>
            <person name="Xue W."/>
            <person name="Luo G."/>
        </authorList>
    </citation>
    <scope>NUCLEOTIDE SEQUENCE [LARGE SCALE GENOMIC DNA]</scope>
    <source>
        <strain evidence="4 5">TF05-11AC</strain>
        <strain evidence="3 6">TM09-12</strain>
    </source>
</reference>
<dbReference type="AlphaFoldDB" id="A0A374PBL9"/>
<dbReference type="InterPro" id="IPR049349">
    <property type="entry name" value="DUF2264_N"/>
</dbReference>
<dbReference type="Proteomes" id="UP000263014">
    <property type="component" value="Unassembled WGS sequence"/>
</dbReference>
<comment type="caution">
    <text evidence="3">The sequence shown here is derived from an EMBL/GenBank/DDBJ whole genome shotgun (WGS) entry which is preliminary data.</text>
</comment>
<sequence>MISHMVNIDKKRKMKVEKMDIIMNSRNDMVQLFLDFIRPLKAFYSPKRAFLHVGNTGAHYGEKSARMEGWARVLWGLGPLWSADNSGLSAEQQEEIREWLVLYRTGIIHGTDPGDSEYWADIFDYDQKMVEVAALVFSITVNRGELWDTLTDGQKDNLYRWLRQMNDYDMPKNNWRYFRILTNMTFRLLGLEWREDRMEEDFALIEGSYTGDGWYYDGNPGQVDYYVAFAIHYYGLIYAQHMEALEPERCRILKERSTKFFDDFVYWFANNGEEIPFGRSLTYRFAHSGLFGAMAYARLDVDYGVLKNLVLRNIEVWMRRPIFDNTGILSIGYGYPNLLMSESYNGCGSPYWCNKAFIVLGLNEDHPFWTAEPKVYPYEPVKYLKHPHMIVTHDDNDHVLAYVTGQHLGLDHGRGAEKYEKFVYSNQFGFSVSRGTSLEQGAFDNTLAFSVKGENRYCMRYGQTDFSSDEEKLSAKYSPLTGVEVISTVVPCSPWHVRIHQITNCVPVTAADGGFSIARERCFEVTEGAGTGRLEAENIEITEASAFVRAPWGVSGIVTETEGTTKLVTPFPNTNLFYNLTVIPTVTAELEPGSHLLITSVFADRSASAGEMAGQKPFVSVEEGSVTIAYRGRTVTVPLL</sequence>
<dbReference type="EMBL" id="QSSQ01000001">
    <property type="protein sequence ID" value="RGM09081.1"/>
    <property type="molecule type" value="Genomic_DNA"/>
</dbReference>
<dbReference type="EMBL" id="QSON01000002">
    <property type="protein sequence ID" value="RGJ06835.1"/>
    <property type="molecule type" value="Genomic_DNA"/>
</dbReference>
<dbReference type="PANTHER" id="PTHR35339">
    <property type="entry name" value="LINALOOL DEHYDRATASE_ISOMERASE DOMAIN-CONTAINING PROTEIN"/>
    <property type="match status" value="1"/>
</dbReference>
<protein>
    <submittedName>
        <fullName evidence="3">DUF2264 domain-containing protein</fullName>
    </submittedName>
</protein>
<dbReference type="Pfam" id="PF10022">
    <property type="entry name" value="DUF2264"/>
    <property type="match status" value="1"/>
</dbReference>
<feature type="domain" description="DUF2264" evidence="2">
    <location>
        <begin position="381"/>
        <end position="609"/>
    </location>
</feature>
<evidence type="ECO:0000259" key="1">
    <source>
        <dbReference type="Pfam" id="PF10022"/>
    </source>
</evidence>
<evidence type="ECO:0000313" key="3">
    <source>
        <dbReference type="EMBL" id="RGJ06835.1"/>
    </source>
</evidence>
<dbReference type="PIRSF" id="PIRSF014753">
    <property type="entry name" value="UCP014753"/>
    <property type="match status" value="1"/>
</dbReference>
<dbReference type="Pfam" id="PF20938">
    <property type="entry name" value="DUF2264_C"/>
    <property type="match status" value="1"/>
</dbReference>
<evidence type="ECO:0000313" key="4">
    <source>
        <dbReference type="EMBL" id="RGM09081.1"/>
    </source>
</evidence>
<accession>A0A374PBL9</accession>
<evidence type="ECO:0000259" key="2">
    <source>
        <dbReference type="Pfam" id="PF20938"/>
    </source>
</evidence>
<dbReference type="InterPro" id="IPR049237">
    <property type="entry name" value="DUF2264_C"/>
</dbReference>